<dbReference type="PANTHER" id="PTHR24148:SF64">
    <property type="entry name" value="HETEROKARYON INCOMPATIBILITY DOMAIN-CONTAINING PROTEIN"/>
    <property type="match status" value="1"/>
</dbReference>
<feature type="domain" description="Heterokaryon incompatibility" evidence="1">
    <location>
        <begin position="45"/>
        <end position="175"/>
    </location>
</feature>
<name>A0AAE0IH71_9PEZI</name>
<protein>
    <submittedName>
        <fullName evidence="2">Heterokaryon incompatibility protein-domain-containing protein</fullName>
    </submittedName>
</protein>
<evidence type="ECO:0000259" key="1">
    <source>
        <dbReference type="Pfam" id="PF06985"/>
    </source>
</evidence>
<accession>A0AAE0IH71</accession>
<gene>
    <name evidence="2" type="ORF">B0H66DRAFT_614989</name>
</gene>
<dbReference type="AlphaFoldDB" id="A0AAE0IH71"/>
<dbReference type="EMBL" id="JAUEDM010000002">
    <property type="protein sequence ID" value="KAK3324855.1"/>
    <property type="molecule type" value="Genomic_DNA"/>
</dbReference>
<dbReference type="InterPro" id="IPR052895">
    <property type="entry name" value="HetReg/Transcr_Mod"/>
</dbReference>
<dbReference type="Proteomes" id="UP001283341">
    <property type="component" value="Unassembled WGS sequence"/>
</dbReference>
<sequence>MSKFRYTGLKDGEIRIIELQPGGDSDKVQGSLKVVPVKKPIFEWYSALSYNWGPESQPRRTIVLDDQQLEVRQNLFEALQQLRYLDRCRRLWIDVICLNQEDSSEKQRQIPLMSLISSKAKTVEIWLGTGEGNGELGLCSLASGELEAIATLEIVCAVIDLLQLSWFSRVWVIQELTLAGNGVAFVNCGSARVTLDELSLGITEIYDTLNLQGASLRGFVP</sequence>
<comment type="caution">
    <text evidence="2">The sequence shown here is derived from an EMBL/GenBank/DDBJ whole genome shotgun (WGS) entry which is preliminary data.</text>
</comment>
<dbReference type="InterPro" id="IPR010730">
    <property type="entry name" value="HET"/>
</dbReference>
<dbReference type="PANTHER" id="PTHR24148">
    <property type="entry name" value="ANKYRIN REPEAT DOMAIN-CONTAINING PROTEIN 39 HOMOLOG-RELATED"/>
    <property type="match status" value="1"/>
</dbReference>
<reference evidence="2" key="2">
    <citation type="submission" date="2023-06" db="EMBL/GenBank/DDBJ databases">
        <authorList>
            <consortium name="Lawrence Berkeley National Laboratory"/>
            <person name="Haridas S."/>
            <person name="Hensen N."/>
            <person name="Bonometti L."/>
            <person name="Westerberg I."/>
            <person name="Brannstrom I.O."/>
            <person name="Guillou S."/>
            <person name="Cros-Aarteil S."/>
            <person name="Calhoun S."/>
            <person name="Kuo A."/>
            <person name="Mondo S."/>
            <person name="Pangilinan J."/>
            <person name="Riley R."/>
            <person name="Labutti K."/>
            <person name="Andreopoulos B."/>
            <person name="Lipzen A."/>
            <person name="Chen C."/>
            <person name="Yanf M."/>
            <person name="Daum C."/>
            <person name="Ng V."/>
            <person name="Clum A."/>
            <person name="Steindorff A."/>
            <person name="Ohm R."/>
            <person name="Martin F."/>
            <person name="Silar P."/>
            <person name="Natvig D."/>
            <person name="Lalanne C."/>
            <person name="Gautier V."/>
            <person name="Ament-Velasquez S.L."/>
            <person name="Kruys A."/>
            <person name="Hutchinson M.I."/>
            <person name="Powell A.J."/>
            <person name="Barry K."/>
            <person name="Miller A.N."/>
            <person name="Grigoriev I.V."/>
            <person name="Debuchy R."/>
            <person name="Gladieux P."/>
            <person name="Thoren M.H."/>
            <person name="Johannesson H."/>
        </authorList>
    </citation>
    <scope>NUCLEOTIDE SEQUENCE</scope>
    <source>
        <strain evidence="2">CBS 118394</strain>
    </source>
</reference>
<dbReference type="Pfam" id="PF06985">
    <property type="entry name" value="HET"/>
    <property type="match status" value="1"/>
</dbReference>
<organism evidence="2 3">
    <name type="scientific">Apodospora peruviana</name>
    <dbReference type="NCBI Taxonomy" id="516989"/>
    <lineage>
        <taxon>Eukaryota</taxon>
        <taxon>Fungi</taxon>
        <taxon>Dikarya</taxon>
        <taxon>Ascomycota</taxon>
        <taxon>Pezizomycotina</taxon>
        <taxon>Sordariomycetes</taxon>
        <taxon>Sordariomycetidae</taxon>
        <taxon>Sordariales</taxon>
        <taxon>Lasiosphaeriaceae</taxon>
        <taxon>Apodospora</taxon>
    </lineage>
</organism>
<evidence type="ECO:0000313" key="3">
    <source>
        <dbReference type="Proteomes" id="UP001283341"/>
    </source>
</evidence>
<keyword evidence="3" id="KW-1185">Reference proteome</keyword>
<evidence type="ECO:0000313" key="2">
    <source>
        <dbReference type="EMBL" id="KAK3324855.1"/>
    </source>
</evidence>
<reference evidence="2" key="1">
    <citation type="journal article" date="2023" name="Mol. Phylogenet. Evol.">
        <title>Genome-scale phylogeny and comparative genomics of the fungal order Sordariales.</title>
        <authorList>
            <person name="Hensen N."/>
            <person name="Bonometti L."/>
            <person name="Westerberg I."/>
            <person name="Brannstrom I.O."/>
            <person name="Guillou S."/>
            <person name="Cros-Aarteil S."/>
            <person name="Calhoun S."/>
            <person name="Haridas S."/>
            <person name="Kuo A."/>
            <person name="Mondo S."/>
            <person name="Pangilinan J."/>
            <person name="Riley R."/>
            <person name="LaButti K."/>
            <person name="Andreopoulos B."/>
            <person name="Lipzen A."/>
            <person name="Chen C."/>
            <person name="Yan M."/>
            <person name="Daum C."/>
            <person name="Ng V."/>
            <person name="Clum A."/>
            <person name="Steindorff A."/>
            <person name="Ohm R.A."/>
            <person name="Martin F."/>
            <person name="Silar P."/>
            <person name="Natvig D.O."/>
            <person name="Lalanne C."/>
            <person name="Gautier V."/>
            <person name="Ament-Velasquez S.L."/>
            <person name="Kruys A."/>
            <person name="Hutchinson M.I."/>
            <person name="Powell A.J."/>
            <person name="Barry K."/>
            <person name="Miller A.N."/>
            <person name="Grigoriev I.V."/>
            <person name="Debuchy R."/>
            <person name="Gladieux P."/>
            <person name="Hiltunen Thoren M."/>
            <person name="Johannesson H."/>
        </authorList>
    </citation>
    <scope>NUCLEOTIDE SEQUENCE</scope>
    <source>
        <strain evidence="2">CBS 118394</strain>
    </source>
</reference>
<proteinExistence type="predicted"/>